<dbReference type="NCBIfam" id="TIGR01760">
    <property type="entry name" value="tape_meas_TP901"/>
    <property type="match status" value="1"/>
</dbReference>
<feature type="domain" description="Phage tail tape measure protein" evidence="4">
    <location>
        <begin position="143"/>
        <end position="213"/>
    </location>
</feature>
<evidence type="ECO:0000256" key="1">
    <source>
        <dbReference type="ARBA" id="ARBA00022465"/>
    </source>
</evidence>
<protein>
    <submittedName>
        <fullName evidence="5">Minor tail protein</fullName>
    </submittedName>
</protein>
<evidence type="ECO:0000256" key="3">
    <source>
        <dbReference type="SAM" id="Coils"/>
    </source>
</evidence>
<accession>A0A8S5PPT9</accession>
<evidence type="ECO:0000256" key="2">
    <source>
        <dbReference type="ARBA" id="ARBA00022612"/>
    </source>
</evidence>
<feature type="coiled-coil region" evidence="3">
    <location>
        <begin position="31"/>
        <end position="105"/>
    </location>
</feature>
<keyword evidence="3" id="KW-0175">Coiled coil</keyword>
<evidence type="ECO:0000259" key="4">
    <source>
        <dbReference type="Pfam" id="PF10145"/>
    </source>
</evidence>
<proteinExistence type="predicted"/>
<dbReference type="PANTHER" id="PTHR37813:SF1">
    <property type="entry name" value="FELS-2 PROPHAGE PROTEIN"/>
    <property type="match status" value="1"/>
</dbReference>
<dbReference type="EMBL" id="BK015478">
    <property type="protein sequence ID" value="DAE08874.1"/>
    <property type="molecule type" value="Genomic_DNA"/>
</dbReference>
<dbReference type="Pfam" id="PF10145">
    <property type="entry name" value="PhageMin_Tail"/>
    <property type="match status" value="1"/>
</dbReference>
<keyword evidence="2" id="KW-1188">Viral release from host cell</keyword>
<dbReference type="GO" id="GO:0098003">
    <property type="term" value="P:viral tail assembly"/>
    <property type="evidence" value="ECO:0007669"/>
    <property type="project" value="UniProtKB-KW"/>
</dbReference>
<keyword evidence="1" id="KW-1245">Viral tail assembly</keyword>
<dbReference type="InterPro" id="IPR010090">
    <property type="entry name" value="Phage_tape_meas"/>
</dbReference>
<dbReference type="PANTHER" id="PTHR37813">
    <property type="entry name" value="FELS-2 PROPHAGE PROTEIN"/>
    <property type="match status" value="1"/>
</dbReference>
<evidence type="ECO:0000313" key="5">
    <source>
        <dbReference type="EMBL" id="DAE08874.1"/>
    </source>
</evidence>
<name>A0A8S5PPT9_9CAUD</name>
<sequence length="222" mass="23920">MAQEATLTFNMELKGLNNILKAVDKSTISLADKLNQNIKAGVEKYNEALKELKANPFQKADFHTQMAKLKADLQNATRAKVRLDMDEAKQKLANLKTEIVASVASVAAIAAPIKSAIGFESAMADVNKVVDFKTPDELKEFSNQILNMSRDIPLSVNEIASITASGGQLGIAKENLMDFTQTAAKMGVAFDMSAKEAGDNMATLMNIFNMSVDGVRGISISS</sequence>
<reference evidence="5" key="1">
    <citation type="journal article" date="2021" name="Proc. Natl. Acad. Sci. U.S.A.">
        <title>A Catalog of Tens of Thousands of Viruses from Human Metagenomes Reveals Hidden Associations with Chronic Diseases.</title>
        <authorList>
            <person name="Tisza M.J."/>
            <person name="Buck C.B."/>
        </authorList>
    </citation>
    <scope>NUCLEOTIDE SEQUENCE</scope>
    <source>
        <strain evidence="5">CtTBm11</strain>
    </source>
</reference>
<organism evidence="5">
    <name type="scientific">Myoviridae sp. ctTBm11</name>
    <dbReference type="NCBI Taxonomy" id="2825108"/>
    <lineage>
        <taxon>Viruses</taxon>
        <taxon>Duplodnaviria</taxon>
        <taxon>Heunggongvirae</taxon>
        <taxon>Uroviricota</taxon>
        <taxon>Caudoviricetes</taxon>
    </lineage>
</organism>